<feature type="transmembrane region" description="Helical" evidence="1">
    <location>
        <begin position="429"/>
        <end position="447"/>
    </location>
</feature>
<feature type="transmembrane region" description="Helical" evidence="1">
    <location>
        <begin position="163"/>
        <end position="184"/>
    </location>
</feature>
<organism evidence="2 3">
    <name type="scientific">Chrysochromulina tobinii</name>
    <dbReference type="NCBI Taxonomy" id="1460289"/>
    <lineage>
        <taxon>Eukaryota</taxon>
        <taxon>Haptista</taxon>
        <taxon>Haptophyta</taxon>
        <taxon>Prymnesiophyceae</taxon>
        <taxon>Prymnesiales</taxon>
        <taxon>Chrysochromulinaceae</taxon>
        <taxon>Chrysochromulina</taxon>
    </lineage>
</organism>
<gene>
    <name evidence="2" type="ORF">Ctob_003918</name>
</gene>
<feature type="transmembrane region" description="Helical" evidence="1">
    <location>
        <begin position="137"/>
        <end position="156"/>
    </location>
</feature>
<proteinExistence type="predicted"/>
<sequence>MMGPGANAAPLMERDWGHSGENLSALGGGEKATVSTRATSYTGQLVASIVLIIAIGVEDKSTQYWGYTIAVGAVSAAIALTELLLLAFQKSDKILFVAPVLGDMTESGVLALFLLVWWGVGTYVITFIAPFTTTSNGYFAAWMGFVCSVGSAGATLPRLAASGIAQFSSTSLIGLGVCAVVVALELGDEGGLSHQMVYGMIVSVLTFSLVAVTLLQELAGAPLDATLARSLHMVITLLWGFAALWLTSTGPFAATSNAYFALWAGLVCASRLVLDVQKASGVVAALANESFAALWGQFVAANVLLLAVSALDVENTVNWGYALAVAIVAGGLALISALLFENPAGRLPLGSFPLGPGRYGTLALNDMLALFLFTWWAVGTGVLTIQGPFVDTVFKANAYFALWTGFGSSLLGIGLTLTRTQQEAAANTAHFYSACLAVCSVVVMLSSCPELANGNIGRRPAIYAMVVASFTLSLWLSELWTAAFRPQAIGSTPRIKRFLAVVRFVQWECSDCLVRFVRFVQWGIVRFVQWGIVASWTTFRGPFDLTGNGYFFSWAGVAFSAFLLLSSFPQLSGPLERLRDEVGHSPQPPLTLEGGLADMGSVYPPPAYPPLGVGAMVGTQPLDASSITTLPAIGGAESFPTSGSAASGTWE</sequence>
<keyword evidence="1" id="KW-1133">Transmembrane helix</keyword>
<keyword evidence="3" id="KW-1185">Reference proteome</keyword>
<evidence type="ECO:0000313" key="2">
    <source>
        <dbReference type="EMBL" id="KOO29239.1"/>
    </source>
</evidence>
<feature type="transmembrane region" description="Helical" evidence="1">
    <location>
        <begin position="41"/>
        <end position="58"/>
    </location>
</feature>
<dbReference type="OrthoDB" id="532514at2759"/>
<reference evidence="3" key="1">
    <citation type="journal article" date="2015" name="PLoS Genet.">
        <title>Genome Sequence and Transcriptome Analyses of Chrysochromulina tobin: Metabolic Tools for Enhanced Algal Fitness in the Prominent Order Prymnesiales (Haptophyceae).</title>
        <authorList>
            <person name="Hovde B.T."/>
            <person name="Deodato C.R."/>
            <person name="Hunsperger H.M."/>
            <person name="Ryken S.A."/>
            <person name="Yost W."/>
            <person name="Jha R.K."/>
            <person name="Patterson J."/>
            <person name="Monnat R.J. Jr."/>
            <person name="Barlow S.B."/>
            <person name="Starkenburg S.R."/>
            <person name="Cattolico R.A."/>
        </authorList>
    </citation>
    <scope>NUCLEOTIDE SEQUENCE</scope>
    <source>
        <strain evidence="3">CCMP291</strain>
    </source>
</reference>
<evidence type="ECO:0000313" key="3">
    <source>
        <dbReference type="Proteomes" id="UP000037460"/>
    </source>
</evidence>
<evidence type="ECO:0000256" key="1">
    <source>
        <dbReference type="SAM" id="Phobius"/>
    </source>
</evidence>
<feature type="transmembrane region" description="Helical" evidence="1">
    <location>
        <begin position="286"/>
        <end position="307"/>
    </location>
</feature>
<accession>A0A0M0JRL0</accession>
<dbReference type="EMBL" id="JWZX01002446">
    <property type="protein sequence ID" value="KOO29239.1"/>
    <property type="molecule type" value="Genomic_DNA"/>
</dbReference>
<feature type="transmembrane region" description="Helical" evidence="1">
    <location>
        <begin position="227"/>
        <end position="246"/>
    </location>
</feature>
<dbReference type="Proteomes" id="UP000037460">
    <property type="component" value="Unassembled WGS sequence"/>
</dbReference>
<name>A0A0M0JRL0_9EUKA</name>
<feature type="transmembrane region" description="Helical" evidence="1">
    <location>
        <begin position="109"/>
        <end position="131"/>
    </location>
</feature>
<feature type="transmembrane region" description="Helical" evidence="1">
    <location>
        <begin position="64"/>
        <end position="88"/>
    </location>
</feature>
<keyword evidence="1" id="KW-0812">Transmembrane</keyword>
<feature type="transmembrane region" description="Helical" evidence="1">
    <location>
        <begin position="319"/>
        <end position="340"/>
    </location>
</feature>
<feature type="transmembrane region" description="Helical" evidence="1">
    <location>
        <begin position="361"/>
        <end position="378"/>
    </location>
</feature>
<feature type="transmembrane region" description="Helical" evidence="1">
    <location>
        <begin position="551"/>
        <end position="569"/>
    </location>
</feature>
<protein>
    <submittedName>
        <fullName evidence="2">Uncharacterized protein</fullName>
    </submittedName>
</protein>
<keyword evidence="1" id="KW-0472">Membrane</keyword>
<comment type="caution">
    <text evidence="2">The sequence shown here is derived from an EMBL/GenBank/DDBJ whole genome shotgun (WGS) entry which is preliminary data.</text>
</comment>
<feature type="transmembrane region" description="Helical" evidence="1">
    <location>
        <begin position="258"/>
        <end position="274"/>
    </location>
</feature>
<dbReference type="AlphaFoldDB" id="A0A0M0JRL0"/>
<feature type="transmembrane region" description="Helical" evidence="1">
    <location>
        <begin position="196"/>
        <end position="215"/>
    </location>
</feature>
<feature type="transmembrane region" description="Helical" evidence="1">
    <location>
        <begin position="462"/>
        <end position="484"/>
    </location>
</feature>
<feature type="transmembrane region" description="Helical" evidence="1">
    <location>
        <begin position="398"/>
        <end position="417"/>
    </location>
</feature>